<feature type="transmembrane region" description="Helical" evidence="1">
    <location>
        <begin position="58"/>
        <end position="80"/>
    </location>
</feature>
<dbReference type="InterPro" id="IPR032807">
    <property type="entry name" value="GNVR"/>
</dbReference>
<keyword evidence="1" id="KW-1133">Transmembrane helix</keyword>
<feature type="domain" description="Tyrosine-protein kinase G-rich" evidence="2">
    <location>
        <begin position="2"/>
        <end position="79"/>
    </location>
</feature>
<name>X0Y2S8_9ZZZZ</name>
<feature type="transmembrane region" description="Helical" evidence="1">
    <location>
        <begin position="122"/>
        <end position="146"/>
    </location>
</feature>
<evidence type="ECO:0000256" key="1">
    <source>
        <dbReference type="SAM" id="Phobius"/>
    </source>
</evidence>
<gene>
    <name evidence="3" type="ORF">S01H1_82463</name>
</gene>
<dbReference type="Pfam" id="PF13807">
    <property type="entry name" value="GNVR"/>
    <property type="match status" value="1"/>
</dbReference>
<proteinExistence type="predicted"/>
<reference evidence="3" key="1">
    <citation type="journal article" date="2014" name="Front. Microbiol.">
        <title>High frequency of phylogenetically diverse reductive dehalogenase-homologous genes in deep subseafloor sedimentary metagenomes.</title>
        <authorList>
            <person name="Kawai M."/>
            <person name="Futagami T."/>
            <person name="Toyoda A."/>
            <person name="Takaki Y."/>
            <person name="Nishi S."/>
            <person name="Hori S."/>
            <person name="Arai W."/>
            <person name="Tsubouchi T."/>
            <person name="Morono Y."/>
            <person name="Uchiyama I."/>
            <person name="Ito T."/>
            <person name="Fujiyama A."/>
            <person name="Inagaki F."/>
            <person name="Takami H."/>
        </authorList>
    </citation>
    <scope>NUCLEOTIDE SEQUENCE</scope>
    <source>
        <strain evidence="3">Expedition CK06-06</strain>
    </source>
</reference>
<keyword evidence="1" id="KW-0812">Transmembrane</keyword>
<dbReference type="AlphaFoldDB" id="X0Y2S8"/>
<evidence type="ECO:0000259" key="2">
    <source>
        <dbReference type="Pfam" id="PF13807"/>
    </source>
</evidence>
<dbReference type="InterPro" id="IPR050445">
    <property type="entry name" value="Bact_polysacc_biosynth/exp"/>
</dbReference>
<sequence>GMLALKRDYNNIHNSYSSLLNRKLEAEIAVNLEKKQKGEQFRIIDPARLPRKPISPDLIRLFMIILAVGLGVGAGLIFVLEFLDSSLKDHDKFEDDLGLAVLATIPKVYQKKDYRLKRLNQVLTAFSILVAACLLAEFVLLVFYGVEPIMQIVQNLAGI</sequence>
<dbReference type="EMBL" id="BARS01055906">
    <property type="protein sequence ID" value="GAG49985.1"/>
    <property type="molecule type" value="Genomic_DNA"/>
</dbReference>
<accession>X0Y2S8</accession>
<comment type="caution">
    <text evidence="3">The sequence shown here is derived from an EMBL/GenBank/DDBJ whole genome shotgun (WGS) entry which is preliminary data.</text>
</comment>
<organism evidence="3">
    <name type="scientific">marine sediment metagenome</name>
    <dbReference type="NCBI Taxonomy" id="412755"/>
    <lineage>
        <taxon>unclassified sequences</taxon>
        <taxon>metagenomes</taxon>
        <taxon>ecological metagenomes</taxon>
    </lineage>
</organism>
<dbReference type="GO" id="GO:0004713">
    <property type="term" value="F:protein tyrosine kinase activity"/>
    <property type="evidence" value="ECO:0007669"/>
    <property type="project" value="TreeGrafter"/>
</dbReference>
<dbReference type="PANTHER" id="PTHR32309:SF13">
    <property type="entry name" value="FERRIC ENTEROBACTIN TRANSPORT PROTEIN FEPE"/>
    <property type="match status" value="1"/>
</dbReference>
<keyword evidence="1" id="KW-0472">Membrane</keyword>
<feature type="non-terminal residue" evidence="3">
    <location>
        <position position="1"/>
    </location>
</feature>
<dbReference type="PANTHER" id="PTHR32309">
    <property type="entry name" value="TYROSINE-PROTEIN KINASE"/>
    <property type="match status" value="1"/>
</dbReference>
<dbReference type="GO" id="GO:0005886">
    <property type="term" value="C:plasma membrane"/>
    <property type="evidence" value="ECO:0007669"/>
    <property type="project" value="TreeGrafter"/>
</dbReference>
<evidence type="ECO:0000313" key="3">
    <source>
        <dbReference type="EMBL" id="GAG49985.1"/>
    </source>
</evidence>
<protein>
    <recommendedName>
        <fullName evidence="2">Tyrosine-protein kinase G-rich domain-containing protein</fullName>
    </recommendedName>
</protein>